<protein>
    <submittedName>
        <fullName evidence="1">Uncharacterized protein</fullName>
    </submittedName>
</protein>
<comment type="caution">
    <text evidence="1">The sequence shown here is derived from an EMBL/GenBank/DDBJ whole genome shotgun (WGS) entry which is preliminary data.</text>
</comment>
<name>A0A259U119_9BACT</name>
<gene>
    <name evidence="1" type="ORF">BSZ36_11430</name>
</gene>
<sequence length="257" mass="27001">MSAALVGCTHPAVVRHALPLVPAVHEPGVSLDAGARLSIFDPIVLVGNGTVMWSPVQSVGVYARGSLAVGDSTEENGRRKPSGYARTWEAEVGLAGALLLSPRLSVTGALGLGRRAVSAGTVFEIDDGESCFGFSLNCVAYPFRVEGTASFSTAELGLASVPREGETSFHLGARLVRSRYADVRVIREDEVLDAGQFVTHELDTILGFGIPLTRRAKLMVSAVSSAPLSLPPPETEIDGSATLVARGGVYVRGQFRL</sequence>
<reference evidence="1 2" key="1">
    <citation type="submission" date="2016-11" db="EMBL/GenBank/DDBJ databases">
        <title>Study of marine rhodopsin-containing bacteria.</title>
        <authorList>
            <person name="Yoshizawa S."/>
            <person name="Kumagai Y."/>
            <person name="Kogure K."/>
        </authorList>
    </citation>
    <scope>NUCLEOTIDE SEQUENCE [LARGE SCALE GENOMIC DNA]</scope>
    <source>
        <strain evidence="1 2">SG-29</strain>
    </source>
</reference>
<accession>A0A259U119</accession>
<dbReference type="EMBL" id="MQWB01000001">
    <property type="protein sequence ID" value="OZC03538.1"/>
    <property type="molecule type" value="Genomic_DNA"/>
</dbReference>
<evidence type="ECO:0000313" key="1">
    <source>
        <dbReference type="EMBL" id="OZC03538.1"/>
    </source>
</evidence>
<dbReference type="InParanoid" id="A0A259U119"/>
<dbReference type="Proteomes" id="UP000216446">
    <property type="component" value="Unassembled WGS sequence"/>
</dbReference>
<evidence type="ECO:0000313" key="2">
    <source>
        <dbReference type="Proteomes" id="UP000216446"/>
    </source>
</evidence>
<dbReference type="AlphaFoldDB" id="A0A259U119"/>
<organism evidence="1 2">
    <name type="scientific">Rubricoccus marinus</name>
    <dbReference type="NCBI Taxonomy" id="716817"/>
    <lineage>
        <taxon>Bacteria</taxon>
        <taxon>Pseudomonadati</taxon>
        <taxon>Rhodothermota</taxon>
        <taxon>Rhodothermia</taxon>
        <taxon>Rhodothermales</taxon>
        <taxon>Rubricoccaceae</taxon>
        <taxon>Rubricoccus</taxon>
    </lineage>
</organism>
<proteinExistence type="predicted"/>
<keyword evidence="2" id="KW-1185">Reference proteome</keyword>